<organism evidence="1 2">
    <name type="scientific">Streptomyces chisholmiae</name>
    <dbReference type="NCBI Taxonomy" id="3075540"/>
    <lineage>
        <taxon>Bacteria</taxon>
        <taxon>Bacillati</taxon>
        <taxon>Actinomycetota</taxon>
        <taxon>Actinomycetes</taxon>
        <taxon>Kitasatosporales</taxon>
        <taxon>Streptomycetaceae</taxon>
        <taxon>Streptomyces</taxon>
    </lineage>
</organism>
<gene>
    <name evidence="1" type="ORF">RM844_30195</name>
</gene>
<sequence length="91" mass="9776">MKRSGSALFDGDAAASSELVRHRRARTSVGDANDAFRVRLLTDWLAVQGDLDGEVAILAAAQRYDNTYPGEPSLVDELAAAVEGDEWVRAA</sequence>
<proteinExistence type="predicted"/>
<dbReference type="Proteomes" id="UP001183410">
    <property type="component" value="Unassembled WGS sequence"/>
</dbReference>
<comment type="caution">
    <text evidence="1">The sequence shown here is derived from an EMBL/GenBank/DDBJ whole genome shotgun (WGS) entry which is preliminary data.</text>
</comment>
<dbReference type="EMBL" id="JAVREO010000029">
    <property type="protein sequence ID" value="MDT0270552.1"/>
    <property type="molecule type" value="Genomic_DNA"/>
</dbReference>
<dbReference type="RefSeq" id="WP_311670617.1">
    <property type="nucleotide sequence ID" value="NZ_JAVREO010000029.1"/>
</dbReference>
<name>A0ABU2JZZ1_9ACTN</name>
<evidence type="ECO:0000313" key="1">
    <source>
        <dbReference type="EMBL" id="MDT0270552.1"/>
    </source>
</evidence>
<evidence type="ECO:0000313" key="2">
    <source>
        <dbReference type="Proteomes" id="UP001183410"/>
    </source>
</evidence>
<accession>A0ABU2JZZ1</accession>
<protein>
    <submittedName>
        <fullName evidence="1">Uncharacterized protein</fullName>
    </submittedName>
</protein>
<reference evidence="2" key="1">
    <citation type="submission" date="2023-07" db="EMBL/GenBank/DDBJ databases">
        <title>30 novel species of actinomycetes from the DSMZ collection.</title>
        <authorList>
            <person name="Nouioui I."/>
        </authorList>
    </citation>
    <scope>NUCLEOTIDE SEQUENCE [LARGE SCALE GENOMIC DNA]</scope>
    <source>
        <strain evidence="2">DSM 44915</strain>
    </source>
</reference>
<keyword evidence="2" id="KW-1185">Reference proteome</keyword>